<feature type="transmembrane region" description="Helical" evidence="1">
    <location>
        <begin position="261"/>
        <end position="283"/>
    </location>
</feature>
<feature type="transmembrane region" description="Helical" evidence="1">
    <location>
        <begin position="228"/>
        <end position="249"/>
    </location>
</feature>
<sequence>MNLEENIKSLHILRGLAALIVVIFHAKFILWSGGTLYIEEVGIDGLDGYLAFGLDMLSSAGKQCVIFFFILSAFVISYSFERNNYSLSSFYKIRSLRIYIPFLFSLVLSIGSLLLAYQFNSKIFYVEGREYNESIKIALEDLSLVTVLKTLFFIPNKTYAGANFAYWSLLHEAIFYLLFPVYHRLKNHILLGLFVIFLTCSYFFQFSIVYFQIFFLCGIFTYRYFKHYGVAPLITNQKVFLCTLLLLFALQNVFILKSNIYLADAFAIVLSFTLINYTLYFIAKAPKALALLGKISYTLYLNHLSVLLLFYVCIASYLNEYIFYDRVYYYIGTVLAVLVSIILYYLAEQPSLRLIERLRKHRSDALHKPELSKPAARAS</sequence>
<comment type="caution">
    <text evidence="3">The sequence shown here is derived from an EMBL/GenBank/DDBJ whole genome shotgun (WGS) entry which is preliminary data.</text>
</comment>
<feature type="transmembrane region" description="Helical" evidence="1">
    <location>
        <begin position="189"/>
        <end position="222"/>
    </location>
</feature>
<dbReference type="GO" id="GO:0016747">
    <property type="term" value="F:acyltransferase activity, transferring groups other than amino-acyl groups"/>
    <property type="evidence" value="ECO:0007669"/>
    <property type="project" value="InterPro"/>
</dbReference>
<gene>
    <name evidence="3" type="ORF">GXP69_14205</name>
</gene>
<dbReference type="PANTHER" id="PTHR23028:SF53">
    <property type="entry name" value="ACYL_TRANSF_3 DOMAIN-CONTAINING PROTEIN"/>
    <property type="match status" value="1"/>
</dbReference>
<dbReference type="Proteomes" id="UP000474777">
    <property type="component" value="Unassembled WGS sequence"/>
</dbReference>
<keyword evidence="4" id="KW-1185">Reference proteome</keyword>
<keyword evidence="1" id="KW-0472">Membrane</keyword>
<dbReference type="GO" id="GO:0000271">
    <property type="term" value="P:polysaccharide biosynthetic process"/>
    <property type="evidence" value="ECO:0007669"/>
    <property type="project" value="TreeGrafter"/>
</dbReference>
<evidence type="ECO:0000313" key="4">
    <source>
        <dbReference type="Proteomes" id="UP000474777"/>
    </source>
</evidence>
<protein>
    <submittedName>
        <fullName evidence="3">Acyltransferase</fullName>
    </submittedName>
</protein>
<accession>A0A6B3LST1</accession>
<feature type="transmembrane region" description="Helical" evidence="1">
    <location>
        <begin position="60"/>
        <end position="78"/>
    </location>
</feature>
<evidence type="ECO:0000313" key="3">
    <source>
        <dbReference type="EMBL" id="NEM98853.1"/>
    </source>
</evidence>
<dbReference type="Pfam" id="PF01757">
    <property type="entry name" value="Acyl_transf_3"/>
    <property type="match status" value="1"/>
</dbReference>
<dbReference type="RefSeq" id="WP_163915742.1">
    <property type="nucleotide sequence ID" value="NZ_JAAGWD010000006.1"/>
</dbReference>
<proteinExistence type="predicted"/>
<feature type="transmembrane region" description="Helical" evidence="1">
    <location>
        <begin position="98"/>
        <end position="119"/>
    </location>
</feature>
<reference evidence="3 4" key="1">
    <citation type="submission" date="2020-02" db="EMBL/GenBank/DDBJ databases">
        <authorList>
            <person name="Kim M.K."/>
        </authorList>
    </citation>
    <scope>NUCLEOTIDE SEQUENCE [LARGE SCALE GENOMIC DNA]</scope>
    <source>
        <strain evidence="3 4">BT327</strain>
    </source>
</reference>
<dbReference type="AlphaFoldDB" id="A0A6B3LST1"/>
<feature type="transmembrane region" description="Helical" evidence="1">
    <location>
        <begin position="327"/>
        <end position="347"/>
    </location>
</feature>
<keyword evidence="3" id="KW-0012">Acyltransferase</keyword>
<feature type="transmembrane region" description="Helical" evidence="1">
    <location>
        <begin position="12"/>
        <end position="31"/>
    </location>
</feature>
<feature type="transmembrane region" description="Helical" evidence="1">
    <location>
        <begin position="164"/>
        <end position="182"/>
    </location>
</feature>
<feature type="transmembrane region" description="Helical" evidence="1">
    <location>
        <begin position="295"/>
        <end position="315"/>
    </location>
</feature>
<keyword evidence="1" id="KW-0812">Transmembrane</keyword>
<dbReference type="PANTHER" id="PTHR23028">
    <property type="entry name" value="ACETYLTRANSFERASE"/>
    <property type="match status" value="1"/>
</dbReference>
<feature type="domain" description="Acyltransferase 3" evidence="2">
    <location>
        <begin position="8"/>
        <end position="345"/>
    </location>
</feature>
<dbReference type="EMBL" id="JAAGWD010000006">
    <property type="protein sequence ID" value="NEM98853.1"/>
    <property type="molecule type" value="Genomic_DNA"/>
</dbReference>
<name>A0A6B3LST1_9BACT</name>
<keyword evidence="3" id="KW-0808">Transferase</keyword>
<dbReference type="InterPro" id="IPR002656">
    <property type="entry name" value="Acyl_transf_3_dom"/>
</dbReference>
<evidence type="ECO:0000256" key="1">
    <source>
        <dbReference type="SAM" id="Phobius"/>
    </source>
</evidence>
<dbReference type="InterPro" id="IPR050879">
    <property type="entry name" value="Acyltransferase_3"/>
</dbReference>
<keyword evidence="1" id="KW-1133">Transmembrane helix</keyword>
<organism evidence="3 4">
    <name type="scientific">Pontibacter burrus</name>
    <dbReference type="NCBI Taxonomy" id="2704466"/>
    <lineage>
        <taxon>Bacteria</taxon>
        <taxon>Pseudomonadati</taxon>
        <taxon>Bacteroidota</taxon>
        <taxon>Cytophagia</taxon>
        <taxon>Cytophagales</taxon>
        <taxon>Hymenobacteraceae</taxon>
        <taxon>Pontibacter</taxon>
    </lineage>
</organism>
<dbReference type="GO" id="GO:0016020">
    <property type="term" value="C:membrane"/>
    <property type="evidence" value="ECO:0007669"/>
    <property type="project" value="TreeGrafter"/>
</dbReference>
<evidence type="ECO:0000259" key="2">
    <source>
        <dbReference type="Pfam" id="PF01757"/>
    </source>
</evidence>